<reference evidence="2" key="1">
    <citation type="submission" date="2021-02" db="EMBL/GenBank/DDBJ databases">
        <authorList>
            <person name="Nowell W R."/>
        </authorList>
    </citation>
    <scope>NUCLEOTIDE SEQUENCE</scope>
</reference>
<dbReference type="Pfam" id="PF12937">
    <property type="entry name" value="F-box-like"/>
    <property type="match status" value="1"/>
</dbReference>
<dbReference type="SMART" id="SM00256">
    <property type="entry name" value="FBOX"/>
    <property type="match status" value="1"/>
</dbReference>
<organism evidence="2 3">
    <name type="scientific">Adineta steineri</name>
    <dbReference type="NCBI Taxonomy" id="433720"/>
    <lineage>
        <taxon>Eukaryota</taxon>
        <taxon>Metazoa</taxon>
        <taxon>Spiralia</taxon>
        <taxon>Gnathifera</taxon>
        <taxon>Rotifera</taxon>
        <taxon>Eurotatoria</taxon>
        <taxon>Bdelloidea</taxon>
        <taxon>Adinetida</taxon>
        <taxon>Adinetidae</taxon>
        <taxon>Adineta</taxon>
    </lineage>
</organism>
<dbReference type="PANTHER" id="PTHR34365:SF7">
    <property type="entry name" value="GLYCINE-RICH DOMAIN-CONTAINING PROTEIN 1"/>
    <property type="match status" value="1"/>
</dbReference>
<dbReference type="EMBL" id="CAJNOM010000580">
    <property type="protein sequence ID" value="CAF1509585.1"/>
    <property type="molecule type" value="Genomic_DNA"/>
</dbReference>
<dbReference type="SUPFAM" id="SSF81383">
    <property type="entry name" value="F-box domain"/>
    <property type="match status" value="1"/>
</dbReference>
<dbReference type="AlphaFoldDB" id="A0A815TRV8"/>
<gene>
    <name evidence="2" type="ORF">QVE165_LOCUS44031</name>
</gene>
<feature type="domain" description="F-box" evidence="1">
    <location>
        <begin position="38"/>
        <end position="84"/>
    </location>
</feature>
<protein>
    <recommendedName>
        <fullName evidence="1">F-box domain-containing protein</fullName>
    </recommendedName>
</protein>
<name>A0A815TRV8_9BILA</name>
<dbReference type="PROSITE" id="PS50181">
    <property type="entry name" value="FBOX"/>
    <property type="match status" value="1"/>
</dbReference>
<proteinExistence type="predicted"/>
<dbReference type="Proteomes" id="UP000663832">
    <property type="component" value="Unassembled WGS sequence"/>
</dbReference>
<evidence type="ECO:0000313" key="3">
    <source>
        <dbReference type="Proteomes" id="UP000663832"/>
    </source>
</evidence>
<accession>A0A815TRV8</accession>
<evidence type="ECO:0000259" key="1">
    <source>
        <dbReference type="PROSITE" id="PS50181"/>
    </source>
</evidence>
<evidence type="ECO:0000313" key="2">
    <source>
        <dbReference type="EMBL" id="CAF1509585.1"/>
    </source>
</evidence>
<dbReference type="InterPro" id="IPR036047">
    <property type="entry name" value="F-box-like_dom_sf"/>
</dbReference>
<dbReference type="InterPro" id="IPR001810">
    <property type="entry name" value="F-box_dom"/>
</dbReference>
<sequence length="542" mass="64215">MLQPKKLKITENVSRRSQPKITWQHSWSSDETKNGLENSHFQIIPTEVILHIFKYLSVHDLGNVSLTCRSFKMIADQDEIWELKCKSSTKLHSKSYKEIYIDWMYEKYLRNIELEEVEAHYREESSYFGCGEPCEPPQYPIRPKGQHRFASIGGFKQHPNKSQDMTIDLSVDVDKTAHELISLLEKASQFRSQWRQSSIIKQMMTRYYRFMQLKASSPNNILLIPTLDIEIIWQTHLLRPQMYRDDCIRLFHRIIDHSLLTNEIEQFLKEQAFIDTCKLYEERFGEQYCPLPEHNDNKPIAPKYVHPVFGPVKCVIPIYSYWDETNFDFSSVSSTNHNDNPFSFTAADIILDGNWLNLCTKYMKEMSSAVPVQNLYGYGFGIDLRKASMIRLKKSYERFLYMSTKYLPSNGYNFIHPTYAIDIIWHSHMQEPLKYASDCIRLVGYVIDHAPWPSVDTNKKKSSCDDTMNTWKKEFDNDMQTDHLYNTKRNDYDYWDDLKQEYIPWVELELGLPNNNQENMNTFYDKLLNFTCTSNEDFKYIN</sequence>
<dbReference type="PANTHER" id="PTHR34365">
    <property type="entry name" value="ENOLASE (DUF1399)"/>
    <property type="match status" value="1"/>
</dbReference>
<dbReference type="CDD" id="cd09917">
    <property type="entry name" value="F-box_SF"/>
    <property type="match status" value="1"/>
</dbReference>
<dbReference type="InterPro" id="IPR009836">
    <property type="entry name" value="GRDP-like"/>
</dbReference>
<dbReference type="Gene3D" id="1.20.1280.50">
    <property type="match status" value="1"/>
</dbReference>
<dbReference type="Pfam" id="PF07173">
    <property type="entry name" value="GRDP-like"/>
    <property type="match status" value="2"/>
</dbReference>
<keyword evidence="3" id="KW-1185">Reference proteome</keyword>
<comment type="caution">
    <text evidence="2">The sequence shown here is derived from an EMBL/GenBank/DDBJ whole genome shotgun (WGS) entry which is preliminary data.</text>
</comment>